<name>A0ACC6PDK1_9BACL</name>
<dbReference type="EMBL" id="JBBKAR010000035">
    <property type="protein sequence ID" value="MEJ8304986.1"/>
    <property type="molecule type" value="Genomic_DNA"/>
</dbReference>
<sequence length="87" mass="10180">MEDLKSEQIAAKVNKRKRATAAEMIEVILELCQIKALDIRTIAVLINRGEATTYNHYVMKLVREKRLARIYNKENSLWVYSVNKEEI</sequence>
<protein>
    <submittedName>
        <fullName evidence="1">Uncharacterized protein</fullName>
    </submittedName>
</protein>
<evidence type="ECO:0000313" key="1">
    <source>
        <dbReference type="EMBL" id="MEJ8304986.1"/>
    </source>
</evidence>
<organism evidence="1 2">
    <name type="scientific">Saccharibacillus sacchari</name>
    <dbReference type="NCBI Taxonomy" id="456493"/>
    <lineage>
        <taxon>Bacteria</taxon>
        <taxon>Bacillati</taxon>
        <taxon>Bacillota</taxon>
        <taxon>Bacilli</taxon>
        <taxon>Bacillales</taxon>
        <taxon>Paenibacillaceae</taxon>
        <taxon>Saccharibacillus</taxon>
    </lineage>
</organism>
<reference evidence="1" key="1">
    <citation type="submission" date="2024-03" db="EMBL/GenBank/DDBJ databases">
        <title>Whole genome sequecning of epiphytes from Marcgravia umbellata leaves.</title>
        <authorList>
            <person name="Kumar G."/>
            <person name="Savka M.A."/>
        </authorList>
    </citation>
    <scope>NUCLEOTIDE SEQUENCE</scope>
    <source>
        <strain evidence="1">RIT_BL5</strain>
    </source>
</reference>
<comment type="caution">
    <text evidence="1">The sequence shown here is derived from an EMBL/GenBank/DDBJ whole genome shotgun (WGS) entry which is preliminary data.</text>
</comment>
<dbReference type="Proteomes" id="UP001380953">
    <property type="component" value="Unassembled WGS sequence"/>
</dbReference>
<proteinExistence type="predicted"/>
<gene>
    <name evidence="1" type="ORF">WKI47_13855</name>
</gene>
<accession>A0ACC6PDK1</accession>
<keyword evidence="2" id="KW-1185">Reference proteome</keyword>
<evidence type="ECO:0000313" key="2">
    <source>
        <dbReference type="Proteomes" id="UP001380953"/>
    </source>
</evidence>